<comment type="caution">
    <text evidence="1">The sequence shown here is derived from an EMBL/GenBank/DDBJ whole genome shotgun (WGS) entry which is preliminary data.</text>
</comment>
<gene>
    <name evidence="1" type="ORF">AFUS01_LOCUS9931</name>
</gene>
<organism evidence="1 2">
    <name type="scientific">Allacma fusca</name>
    <dbReference type="NCBI Taxonomy" id="39272"/>
    <lineage>
        <taxon>Eukaryota</taxon>
        <taxon>Metazoa</taxon>
        <taxon>Ecdysozoa</taxon>
        <taxon>Arthropoda</taxon>
        <taxon>Hexapoda</taxon>
        <taxon>Collembola</taxon>
        <taxon>Symphypleona</taxon>
        <taxon>Sminthuridae</taxon>
        <taxon>Allacma</taxon>
    </lineage>
</organism>
<dbReference type="Proteomes" id="UP000708208">
    <property type="component" value="Unassembled WGS sequence"/>
</dbReference>
<dbReference type="AlphaFoldDB" id="A0A8J2JN97"/>
<evidence type="ECO:0000313" key="2">
    <source>
        <dbReference type="Proteomes" id="UP000708208"/>
    </source>
</evidence>
<sequence length="77" mass="8572">MPWSSVYKEVLAVSTAVTCVKAENGHLCSTGTKGRLERWRLIATKDVDVGDLFDWAGVMSAEGARIIQPMNFDRKTR</sequence>
<accession>A0A8J2JN97</accession>
<dbReference type="EMBL" id="CAJVCH010072544">
    <property type="protein sequence ID" value="CAG7720665.1"/>
    <property type="molecule type" value="Genomic_DNA"/>
</dbReference>
<name>A0A8J2JN97_9HEXA</name>
<reference evidence="1" key="1">
    <citation type="submission" date="2021-06" db="EMBL/GenBank/DDBJ databases">
        <authorList>
            <person name="Hodson N. C."/>
            <person name="Mongue J. A."/>
            <person name="Jaron S. K."/>
        </authorList>
    </citation>
    <scope>NUCLEOTIDE SEQUENCE</scope>
</reference>
<proteinExistence type="predicted"/>
<evidence type="ECO:0000313" key="1">
    <source>
        <dbReference type="EMBL" id="CAG7720665.1"/>
    </source>
</evidence>
<protein>
    <submittedName>
        <fullName evidence="1">Uncharacterized protein</fullName>
    </submittedName>
</protein>
<keyword evidence="2" id="KW-1185">Reference proteome</keyword>